<dbReference type="InterPro" id="IPR002048">
    <property type="entry name" value="EF_hand_dom"/>
</dbReference>
<protein>
    <submittedName>
        <fullName evidence="3">Ca2+-binding EF-hand superfamily protein</fullName>
    </submittedName>
</protein>
<dbReference type="Proteomes" id="UP001549184">
    <property type="component" value="Unassembled WGS sequence"/>
</dbReference>
<evidence type="ECO:0000259" key="2">
    <source>
        <dbReference type="PROSITE" id="PS50222"/>
    </source>
</evidence>
<evidence type="ECO:0000313" key="4">
    <source>
        <dbReference type="Proteomes" id="UP001549184"/>
    </source>
</evidence>
<evidence type="ECO:0000313" key="3">
    <source>
        <dbReference type="EMBL" id="MET3650581.1"/>
    </source>
</evidence>
<feature type="domain" description="EF-hand" evidence="2">
    <location>
        <begin position="32"/>
        <end position="67"/>
    </location>
</feature>
<comment type="caution">
    <text evidence="3">The sequence shown here is derived from an EMBL/GenBank/DDBJ whole genome shotgun (WGS) entry which is preliminary data.</text>
</comment>
<dbReference type="EMBL" id="JBEPMU010000001">
    <property type="protein sequence ID" value="MET3650581.1"/>
    <property type="molecule type" value="Genomic_DNA"/>
</dbReference>
<dbReference type="SUPFAM" id="SSF47473">
    <property type="entry name" value="EF-hand"/>
    <property type="match status" value="1"/>
</dbReference>
<feature type="chain" id="PRO_5047340177" evidence="1">
    <location>
        <begin position="22"/>
        <end position="94"/>
    </location>
</feature>
<keyword evidence="4" id="KW-1185">Reference proteome</keyword>
<dbReference type="InterPro" id="IPR011992">
    <property type="entry name" value="EF-hand-dom_pair"/>
</dbReference>
<feature type="signal peptide" evidence="1">
    <location>
        <begin position="1"/>
        <end position="21"/>
    </location>
</feature>
<dbReference type="InterPro" id="IPR018247">
    <property type="entry name" value="EF_Hand_1_Ca_BS"/>
</dbReference>
<name>A0ABV2JP15_9GAMM</name>
<accession>A0ABV2JP15</accession>
<dbReference type="PROSITE" id="PS00018">
    <property type="entry name" value="EF_HAND_1"/>
    <property type="match status" value="1"/>
</dbReference>
<reference evidence="3 4" key="1">
    <citation type="submission" date="2024-06" db="EMBL/GenBank/DDBJ databases">
        <title>Sorghum-associated microbial communities from plants grown in Nebraska, USA.</title>
        <authorList>
            <person name="Schachtman D."/>
        </authorList>
    </citation>
    <scope>NUCLEOTIDE SEQUENCE [LARGE SCALE GENOMIC DNA]</scope>
    <source>
        <strain evidence="3 4">1073</strain>
    </source>
</reference>
<dbReference type="Gene3D" id="1.10.238.10">
    <property type="entry name" value="EF-hand"/>
    <property type="match status" value="1"/>
</dbReference>
<organism evidence="3 4">
    <name type="scientific">Dyella japonica</name>
    <dbReference type="NCBI Taxonomy" id="231455"/>
    <lineage>
        <taxon>Bacteria</taxon>
        <taxon>Pseudomonadati</taxon>
        <taxon>Pseudomonadota</taxon>
        <taxon>Gammaproteobacteria</taxon>
        <taxon>Lysobacterales</taxon>
        <taxon>Rhodanobacteraceae</taxon>
        <taxon>Dyella</taxon>
    </lineage>
</organism>
<evidence type="ECO:0000256" key="1">
    <source>
        <dbReference type="SAM" id="SignalP"/>
    </source>
</evidence>
<gene>
    <name evidence="3" type="ORF">ABIC75_000283</name>
</gene>
<dbReference type="PROSITE" id="PS50222">
    <property type="entry name" value="EF_HAND_2"/>
    <property type="match status" value="1"/>
</dbReference>
<dbReference type="RefSeq" id="WP_354012078.1">
    <property type="nucleotide sequence ID" value="NZ_JBEPMU010000001.1"/>
</dbReference>
<keyword evidence="1" id="KW-0732">Signal</keyword>
<dbReference type="Pfam" id="PF13202">
    <property type="entry name" value="EF-hand_5"/>
    <property type="match status" value="1"/>
</dbReference>
<sequence length="94" mass="10613">MRNYLFVPFALSLILALPACAQSKLSTDQKQHLADAMQRRFTAADRDGDGMLTRDEAKAMPRISSHFDEIDTNHDDKVTPTEILAYFAAQRGRE</sequence>
<proteinExistence type="predicted"/>